<evidence type="ECO:0000259" key="5">
    <source>
        <dbReference type="PROSITE" id="PS50600"/>
    </source>
</evidence>
<keyword evidence="2" id="KW-0645">Protease</keyword>
<dbReference type="Pfam" id="PF02902">
    <property type="entry name" value="Peptidase_C48"/>
    <property type="match status" value="1"/>
</dbReference>
<protein>
    <recommendedName>
        <fullName evidence="5">Ubiquitin-like protease family profile domain-containing protein</fullName>
    </recommendedName>
</protein>
<organism evidence="6 7">
    <name type="scientific">Striga hermonthica</name>
    <name type="common">Purple witchweed</name>
    <name type="synonym">Buchnera hermonthica</name>
    <dbReference type="NCBI Taxonomy" id="68872"/>
    <lineage>
        <taxon>Eukaryota</taxon>
        <taxon>Viridiplantae</taxon>
        <taxon>Streptophyta</taxon>
        <taxon>Embryophyta</taxon>
        <taxon>Tracheophyta</taxon>
        <taxon>Spermatophyta</taxon>
        <taxon>Magnoliopsida</taxon>
        <taxon>eudicotyledons</taxon>
        <taxon>Gunneridae</taxon>
        <taxon>Pentapetalae</taxon>
        <taxon>asterids</taxon>
        <taxon>lamiids</taxon>
        <taxon>Lamiales</taxon>
        <taxon>Orobanchaceae</taxon>
        <taxon>Buchnereae</taxon>
        <taxon>Striga</taxon>
    </lineage>
</organism>
<evidence type="ECO:0000313" key="7">
    <source>
        <dbReference type="Proteomes" id="UP001153555"/>
    </source>
</evidence>
<dbReference type="AlphaFoldDB" id="A0A9N7P3L4"/>
<dbReference type="GO" id="GO:0008234">
    <property type="term" value="F:cysteine-type peptidase activity"/>
    <property type="evidence" value="ECO:0007669"/>
    <property type="project" value="InterPro"/>
</dbReference>
<proteinExistence type="inferred from homology"/>
<evidence type="ECO:0000313" key="6">
    <source>
        <dbReference type="EMBL" id="CAA0842828.1"/>
    </source>
</evidence>
<evidence type="ECO:0000256" key="1">
    <source>
        <dbReference type="ARBA" id="ARBA00005234"/>
    </source>
</evidence>
<feature type="compositionally biased region" description="Basic and acidic residues" evidence="4">
    <location>
        <begin position="13"/>
        <end position="34"/>
    </location>
</feature>
<name>A0A9N7P3L4_STRHE</name>
<keyword evidence="3" id="KW-0378">Hydrolase</keyword>
<sequence length="784" mass="90561">MTPSTKNKRVRRNRVEAKIVDTPKNQQHSDSDFDIHDEEESNSSEVGADLAKNDSDIDTDLPKFDPKNRKRRRDFSKKKELKKHQTKGDIDNSTRKMKEWELLIPNPKPMHIKILNCNDNSKADCAINDIKKSLTEGQLDMFKKTVFGKFLNIPHCKFQTQLVNMLLLREVNQRRSDEVWINFAGKMLRFGIEEFALITGMKCIGSSKKLAFQQVTGGLFDTYFVGFRLTRNYIRSQFISKVWKNDEDAVKLAKLHLLANFLLGAQDTLLLDRRYLDIIDRSDCDEFPWGTEVFEYTIHYLKKTLHNRRAMHTRKDDVNDYLYRCYGFILALQIWFFEICDAADNPICSRIVGEDMPRMLKWEVKGCYNRLFIDRHFMNLSHDKFNNLSPTEFEKSNLQLDGFFKKKNQFLVDDDSSSNGPTHIQSEILNRLDEMGQKQTDMANELEMIKNLFMEFSTKSANDFAMLKEMILGGNLGAQSHHQFAADVPNDATGRATNLDVDTGHPEEGDVDANVGQDTDVENDPKGFNADVDVNVGQDTDVANDPNGEKVVDIPAKKVKPAVLNPIVVGLKKRNVLKHSCPFNVPFWKDVFYGETEDFMRWLRMGSLQTFRKISEHETEHYLKKYRQLKRPFDFNVARITDKNWFRRLQDPGSDTGVCSLENIIVDYILGKKIICGESWFDVDHVFFPIHIDFNGVGHWVLGRFSIAERSIVVYNSLRSEEYDKIVYDGVRCYSTIIPIFLGMIHFYSKRTDIKTVGKGFDGKGMIDPLDVIMAENLPQQHQG</sequence>
<dbReference type="Gene3D" id="3.40.395.10">
    <property type="entry name" value="Adenoviral Proteinase, Chain A"/>
    <property type="match status" value="1"/>
</dbReference>
<dbReference type="SUPFAM" id="SSF54001">
    <property type="entry name" value="Cysteine proteinases"/>
    <property type="match status" value="1"/>
</dbReference>
<feature type="compositionally biased region" description="Basic residues" evidence="4">
    <location>
        <begin position="68"/>
        <end position="85"/>
    </location>
</feature>
<dbReference type="OrthoDB" id="1305304at2759"/>
<dbReference type="EMBL" id="CACSLK010034598">
    <property type="protein sequence ID" value="CAA0842828.1"/>
    <property type="molecule type" value="Genomic_DNA"/>
</dbReference>
<feature type="region of interest" description="Disordered" evidence="4">
    <location>
        <begin position="1"/>
        <end position="91"/>
    </location>
</feature>
<feature type="compositionally biased region" description="Basic residues" evidence="4">
    <location>
        <begin position="1"/>
        <end position="12"/>
    </location>
</feature>
<evidence type="ECO:0000256" key="2">
    <source>
        <dbReference type="ARBA" id="ARBA00022670"/>
    </source>
</evidence>
<keyword evidence="7" id="KW-1185">Reference proteome</keyword>
<dbReference type="Proteomes" id="UP001153555">
    <property type="component" value="Unassembled WGS sequence"/>
</dbReference>
<evidence type="ECO:0000256" key="4">
    <source>
        <dbReference type="SAM" id="MobiDB-lite"/>
    </source>
</evidence>
<feature type="compositionally biased region" description="Basic and acidic residues" evidence="4">
    <location>
        <begin position="51"/>
        <end position="67"/>
    </location>
</feature>
<dbReference type="Pfam" id="PF09331">
    <property type="entry name" value="DUF1985"/>
    <property type="match status" value="1"/>
</dbReference>
<evidence type="ECO:0000256" key="3">
    <source>
        <dbReference type="ARBA" id="ARBA00022801"/>
    </source>
</evidence>
<comment type="similarity">
    <text evidence="1">Belongs to the peptidase C48 family.</text>
</comment>
<accession>A0A9N7P3L4</accession>
<gene>
    <name evidence="6" type="ORF">SHERM_08683</name>
</gene>
<feature type="domain" description="Ubiquitin-like protease family profile" evidence="5">
    <location>
        <begin position="567"/>
        <end position="784"/>
    </location>
</feature>
<dbReference type="GO" id="GO:0006508">
    <property type="term" value="P:proteolysis"/>
    <property type="evidence" value="ECO:0007669"/>
    <property type="project" value="UniProtKB-KW"/>
</dbReference>
<dbReference type="PROSITE" id="PS50600">
    <property type="entry name" value="ULP_PROTEASE"/>
    <property type="match status" value="1"/>
</dbReference>
<dbReference type="InterPro" id="IPR003653">
    <property type="entry name" value="Peptidase_C48_C"/>
</dbReference>
<dbReference type="PANTHER" id="PTHR48449">
    <property type="entry name" value="DUF1985 DOMAIN-CONTAINING PROTEIN"/>
    <property type="match status" value="1"/>
</dbReference>
<dbReference type="InterPro" id="IPR015410">
    <property type="entry name" value="DUF1985"/>
</dbReference>
<comment type="caution">
    <text evidence="6">The sequence shown here is derived from an EMBL/GenBank/DDBJ whole genome shotgun (WGS) entry which is preliminary data.</text>
</comment>
<dbReference type="PANTHER" id="PTHR48449:SF1">
    <property type="entry name" value="DUF1985 DOMAIN-CONTAINING PROTEIN"/>
    <property type="match status" value="1"/>
</dbReference>
<dbReference type="InterPro" id="IPR038765">
    <property type="entry name" value="Papain-like_cys_pep_sf"/>
</dbReference>
<reference evidence="6" key="1">
    <citation type="submission" date="2019-12" db="EMBL/GenBank/DDBJ databases">
        <authorList>
            <person name="Scholes J."/>
        </authorList>
    </citation>
    <scope>NUCLEOTIDE SEQUENCE</scope>
</reference>